<evidence type="ECO:0000256" key="2">
    <source>
        <dbReference type="ARBA" id="ARBA00009810"/>
    </source>
</evidence>
<keyword evidence="4 14" id="KW-1134">Transmembrane beta strand</keyword>
<dbReference type="PANTHER" id="PTHR32552:SF68">
    <property type="entry name" value="FERRICHROME OUTER MEMBRANE TRANSPORTER_PHAGE RECEPTOR"/>
    <property type="match status" value="1"/>
</dbReference>
<evidence type="ECO:0000256" key="16">
    <source>
        <dbReference type="SAM" id="SignalP"/>
    </source>
</evidence>
<dbReference type="Proteomes" id="UP000031197">
    <property type="component" value="Unassembled WGS sequence"/>
</dbReference>
<dbReference type="RefSeq" id="WP_039216809.1">
    <property type="nucleotide sequence ID" value="NZ_JWLW01000004.1"/>
</dbReference>
<feature type="domain" description="TonB-dependent receptor-like beta-barrel" evidence="17">
    <location>
        <begin position="214"/>
        <end position="675"/>
    </location>
</feature>
<keyword evidence="3 14" id="KW-0813">Transport</keyword>
<dbReference type="Pfam" id="PF00593">
    <property type="entry name" value="TonB_dep_Rec_b-barrel"/>
    <property type="match status" value="1"/>
</dbReference>
<evidence type="ECO:0000313" key="20">
    <source>
        <dbReference type="Proteomes" id="UP000031197"/>
    </source>
</evidence>
<evidence type="ECO:0000256" key="12">
    <source>
        <dbReference type="ARBA" id="ARBA00023170"/>
    </source>
</evidence>
<reference evidence="19 20" key="1">
    <citation type="submission" date="2014-12" db="EMBL/GenBank/DDBJ databases">
        <title>Genome sequencing of Alteromonas marina AD001.</title>
        <authorList>
            <person name="Adrian T.G.S."/>
            <person name="Chan K.G."/>
        </authorList>
    </citation>
    <scope>NUCLEOTIDE SEQUENCE [LARGE SCALE GENOMIC DNA]</scope>
    <source>
        <strain evidence="19 20">AD001</strain>
    </source>
</reference>
<dbReference type="InterPro" id="IPR039426">
    <property type="entry name" value="TonB-dep_rcpt-like"/>
</dbReference>
<keyword evidence="9" id="KW-0406">Ion transport</keyword>
<evidence type="ECO:0000256" key="4">
    <source>
        <dbReference type="ARBA" id="ARBA00022452"/>
    </source>
</evidence>
<dbReference type="CDD" id="cd01347">
    <property type="entry name" value="ligand_gated_channel"/>
    <property type="match status" value="1"/>
</dbReference>
<comment type="similarity">
    <text evidence="2 14 15">Belongs to the TonB-dependent receptor family.</text>
</comment>
<evidence type="ECO:0000256" key="7">
    <source>
        <dbReference type="ARBA" id="ARBA00022729"/>
    </source>
</evidence>
<evidence type="ECO:0000256" key="10">
    <source>
        <dbReference type="ARBA" id="ARBA00023077"/>
    </source>
</evidence>
<organism evidence="19 20">
    <name type="scientific">Alteromonas marina</name>
    <dbReference type="NCBI Taxonomy" id="203795"/>
    <lineage>
        <taxon>Bacteria</taxon>
        <taxon>Pseudomonadati</taxon>
        <taxon>Pseudomonadota</taxon>
        <taxon>Gammaproteobacteria</taxon>
        <taxon>Alteromonadales</taxon>
        <taxon>Alteromonadaceae</taxon>
        <taxon>Alteromonas/Salinimonas group</taxon>
        <taxon>Alteromonas</taxon>
    </lineage>
</organism>
<proteinExistence type="inferred from homology"/>
<evidence type="ECO:0000259" key="18">
    <source>
        <dbReference type="Pfam" id="PF07715"/>
    </source>
</evidence>
<keyword evidence="12 19" id="KW-0675">Receptor</keyword>
<keyword evidence="8" id="KW-0408">Iron</keyword>
<dbReference type="PANTHER" id="PTHR32552">
    <property type="entry name" value="FERRICHROME IRON RECEPTOR-RELATED"/>
    <property type="match status" value="1"/>
</dbReference>
<evidence type="ECO:0000256" key="14">
    <source>
        <dbReference type="PROSITE-ProRule" id="PRU01360"/>
    </source>
</evidence>
<dbReference type="SUPFAM" id="SSF56935">
    <property type="entry name" value="Porins"/>
    <property type="match status" value="1"/>
</dbReference>
<feature type="chain" id="PRO_5002084901" evidence="16">
    <location>
        <begin position="21"/>
        <end position="706"/>
    </location>
</feature>
<keyword evidence="11 14" id="KW-0472">Membrane</keyword>
<dbReference type="NCBIfam" id="TIGR01783">
    <property type="entry name" value="TonB-siderophor"/>
    <property type="match status" value="1"/>
</dbReference>
<keyword evidence="7 16" id="KW-0732">Signal</keyword>
<comment type="caution">
    <text evidence="19">The sequence shown here is derived from an EMBL/GenBank/DDBJ whole genome shotgun (WGS) entry which is preliminary data.</text>
</comment>
<evidence type="ECO:0000256" key="15">
    <source>
        <dbReference type="RuleBase" id="RU003357"/>
    </source>
</evidence>
<evidence type="ECO:0000256" key="8">
    <source>
        <dbReference type="ARBA" id="ARBA00023004"/>
    </source>
</evidence>
<dbReference type="OrthoDB" id="127311at2"/>
<dbReference type="InterPro" id="IPR037066">
    <property type="entry name" value="Plug_dom_sf"/>
</dbReference>
<dbReference type="EMBL" id="JWLW01000004">
    <property type="protein sequence ID" value="KHT56778.1"/>
    <property type="molecule type" value="Genomic_DNA"/>
</dbReference>
<evidence type="ECO:0000313" key="19">
    <source>
        <dbReference type="EMBL" id="KHT56778.1"/>
    </source>
</evidence>
<keyword evidence="20" id="KW-1185">Reference proteome</keyword>
<feature type="signal peptide" evidence="16">
    <location>
        <begin position="1"/>
        <end position="20"/>
    </location>
</feature>
<name>A0A0B3YHJ4_9ALTE</name>
<dbReference type="InterPro" id="IPR010105">
    <property type="entry name" value="TonB_sidphr_rcpt"/>
</dbReference>
<dbReference type="InterPro" id="IPR036942">
    <property type="entry name" value="Beta-barrel_TonB_sf"/>
</dbReference>
<accession>A0A0B3YHJ4</accession>
<dbReference type="Pfam" id="PF07715">
    <property type="entry name" value="Plug"/>
    <property type="match status" value="1"/>
</dbReference>
<gene>
    <name evidence="19" type="ORF">RJ41_03130</name>
</gene>
<dbReference type="GO" id="GO:0015344">
    <property type="term" value="F:siderophore uptake transmembrane transporter activity"/>
    <property type="evidence" value="ECO:0007669"/>
    <property type="project" value="TreeGrafter"/>
</dbReference>
<keyword evidence="10 15" id="KW-0798">TonB box</keyword>
<protein>
    <submittedName>
        <fullName evidence="19">TonB-dependent receptor</fullName>
    </submittedName>
</protein>
<keyword evidence="6 14" id="KW-0812">Transmembrane</keyword>
<evidence type="ECO:0000256" key="1">
    <source>
        <dbReference type="ARBA" id="ARBA00004571"/>
    </source>
</evidence>
<evidence type="ECO:0000256" key="6">
    <source>
        <dbReference type="ARBA" id="ARBA00022692"/>
    </source>
</evidence>
<keyword evidence="5" id="KW-0410">Iron transport</keyword>
<comment type="subcellular location">
    <subcellularLocation>
        <location evidence="1 14">Cell outer membrane</location>
        <topology evidence="1 14">Multi-pass membrane protein</topology>
    </subcellularLocation>
</comment>
<dbReference type="GO" id="GO:0009279">
    <property type="term" value="C:cell outer membrane"/>
    <property type="evidence" value="ECO:0007669"/>
    <property type="project" value="UniProtKB-SubCell"/>
</dbReference>
<dbReference type="PROSITE" id="PS52016">
    <property type="entry name" value="TONB_DEPENDENT_REC_3"/>
    <property type="match status" value="1"/>
</dbReference>
<dbReference type="InterPro" id="IPR000531">
    <property type="entry name" value="Beta-barrel_TonB"/>
</dbReference>
<dbReference type="GO" id="GO:0015891">
    <property type="term" value="P:siderophore transport"/>
    <property type="evidence" value="ECO:0007669"/>
    <property type="project" value="InterPro"/>
</dbReference>
<dbReference type="GO" id="GO:0038023">
    <property type="term" value="F:signaling receptor activity"/>
    <property type="evidence" value="ECO:0007669"/>
    <property type="project" value="InterPro"/>
</dbReference>
<sequence>MKFKLTSIATAIMLSPAVFAADMEDIERLTVEGKYLSVNQSNSIKSPTPIIDVPQSLSIITAEEITARGITSVGQIIDYTPGVNTSQGEGHRDSVVFRGVRSTADFYIDGNRDDVQYYRALYNVEQVEILRGPNALLFGRGGTGGILNRVSKKAKTGDKFVNYNVSANTFGAYNLQLDTNVDTGDKSALRINAMYESLDNHRDFYYGDRYGFNPTARFELSDDTIVDVSYEYIDHERFIDRGVPTANGEPVEAFEEIVFGDPDNNYQTLGADVFRANVEHTFSDNLKGNFNAFYGDYDKVYSNFYAAAYDADTEVVTLDGYVDTTQRENLILSSNLVGEFATGSIEHTVIFGGEVINTKSNQDRYNPEFDSRVGANDPEGTLRNDQEMFNVSRPLNFRGLSGVNSAGNAVTATFYNGVDNTLNDDTHVDLDVYSFYVQDEIALSENFDLVLGARFDSFDIEVFNVKAAETRSRKDEEVSPRAGLVYKPQENISIYASYSESFLPRSGEQYANINGDADALDPDTFTNQEIGIKWDFSDSMSFTAAIFENEQTSLDNDPNDAESFVEVDSDVSGFELQLQGYITDKWYVTANYSNLDGENASGVELRELPENTMSVWTTYEVNEVFGFGIGATYQDESKVSTSATSPVLPSYTRVDASAYYTLSDKTRLQLNVENLTDTLYFPNAHSTHQVTVGAPINARLSLIGSF</sequence>
<evidence type="ECO:0000256" key="3">
    <source>
        <dbReference type="ARBA" id="ARBA00022448"/>
    </source>
</evidence>
<dbReference type="Gene3D" id="2.40.170.20">
    <property type="entry name" value="TonB-dependent receptor, beta-barrel domain"/>
    <property type="match status" value="1"/>
</dbReference>
<evidence type="ECO:0000256" key="9">
    <source>
        <dbReference type="ARBA" id="ARBA00023065"/>
    </source>
</evidence>
<keyword evidence="13 14" id="KW-0998">Cell outer membrane</keyword>
<evidence type="ECO:0000256" key="11">
    <source>
        <dbReference type="ARBA" id="ARBA00023136"/>
    </source>
</evidence>
<dbReference type="Gene3D" id="2.170.130.10">
    <property type="entry name" value="TonB-dependent receptor, plug domain"/>
    <property type="match status" value="1"/>
</dbReference>
<dbReference type="InterPro" id="IPR012910">
    <property type="entry name" value="Plug_dom"/>
</dbReference>
<feature type="domain" description="TonB-dependent receptor plug" evidence="18">
    <location>
        <begin position="50"/>
        <end position="146"/>
    </location>
</feature>
<evidence type="ECO:0000256" key="5">
    <source>
        <dbReference type="ARBA" id="ARBA00022496"/>
    </source>
</evidence>
<dbReference type="AlphaFoldDB" id="A0A0B3YHJ4"/>
<evidence type="ECO:0000259" key="17">
    <source>
        <dbReference type="Pfam" id="PF00593"/>
    </source>
</evidence>
<evidence type="ECO:0000256" key="13">
    <source>
        <dbReference type="ARBA" id="ARBA00023237"/>
    </source>
</evidence>